<reference evidence="2" key="1">
    <citation type="journal article" date="2020" name="Stud. Mycol.">
        <title>101 Dothideomycetes genomes: a test case for predicting lifestyles and emergence of pathogens.</title>
        <authorList>
            <person name="Haridas S."/>
            <person name="Albert R."/>
            <person name="Binder M."/>
            <person name="Bloem J."/>
            <person name="Labutti K."/>
            <person name="Salamov A."/>
            <person name="Andreopoulos B."/>
            <person name="Baker S."/>
            <person name="Barry K."/>
            <person name="Bills G."/>
            <person name="Bluhm B."/>
            <person name="Cannon C."/>
            <person name="Castanera R."/>
            <person name="Culley D."/>
            <person name="Daum C."/>
            <person name="Ezra D."/>
            <person name="Gonzalez J."/>
            <person name="Henrissat B."/>
            <person name="Kuo A."/>
            <person name="Liang C."/>
            <person name="Lipzen A."/>
            <person name="Lutzoni F."/>
            <person name="Magnuson J."/>
            <person name="Mondo S."/>
            <person name="Nolan M."/>
            <person name="Ohm R."/>
            <person name="Pangilinan J."/>
            <person name="Park H.-J."/>
            <person name="Ramirez L."/>
            <person name="Alfaro M."/>
            <person name="Sun H."/>
            <person name="Tritt A."/>
            <person name="Yoshinaga Y."/>
            <person name="Zwiers L.-H."/>
            <person name="Turgeon B."/>
            <person name="Goodwin S."/>
            <person name="Spatafora J."/>
            <person name="Crous P."/>
            <person name="Grigoriev I."/>
        </authorList>
    </citation>
    <scope>NUCLEOTIDE SEQUENCE</scope>
    <source>
        <strain evidence="2">CBS 113818</strain>
    </source>
</reference>
<dbReference type="AlphaFoldDB" id="A0A6A7AIB0"/>
<sequence>MIDRHCSRVRLLIFYIIKLLLSFSKAFEAQDAQVPMADLWPVRICIFSKSNTWTQVLPAIVTSSCCQTPSKTALPRNRV</sequence>
<feature type="chain" id="PRO_5025407732" description="Secreted protein" evidence="1">
    <location>
        <begin position="27"/>
        <end position="79"/>
    </location>
</feature>
<evidence type="ECO:0000313" key="3">
    <source>
        <dbReference type="Proteomes" id="UP000799424"/>
    </source>
</evidence>
<keyword evidence="3" id="KW-1185">Reference proteome</keyword>
<dbReference type="EMBL" id="MU006217">
    <property type="protein sequence ID" value="KAF2832438.1"/>
    <property type="molecule type" value="Genomic_DNA"/>
</dbReference>
<evidence type="ECO:0000313" key="2">
    <source>
        <dbReference type="EMBL" id="KAF2832438.1"/>
    </source>
</evidence>
<organism evidence="2 3">
    <name type="scientific">Ophiobolus disseminans</name>
    <dbReference type="NCBI Taxonomy" id="1469910"/>
    <lineage>
        <taxon>Eukaryota</taxon>
        <taxon>Fungi</taxon>
        <taxon>Dikarya</taxon>
        <taxon>Ascomycota</taxon>
        <taxon>Pezizomycotina</taxon>
        <taxon>Dothideomycetes</taxon>
        <taxon>Pleosporomycetidae</taxon>
        <taxon>Pleosporales</taxon>
        <taxon>Pleosporineae</taxon>
        <taxon>Phaeosphaeriaceae</taxon>
        <taxon>Ophiobolus</taxon>
    </lineage>
</organism>
<evidence type="ECO:0000256" key="1">
    <source>
        <dbReference type="SAM" id="SignalP"/>
    </source>
</evidence>
<accession>A0A6A7AIB0</accession>
<dbReference type="Proteomes" id="UP000799424">
    <property type="component" value="Unassembled WGS sequence"/>
</dbReference>
<protein>
    <recommendedName>
        <fullName evidence="4">Secreted protein</fullName>
    </recommendedName>
</protein>
<proteinExistence type="predicted"/>
<feature type="signal peptide" evidence="1">
    <location>
        <begin position="1"/>
        <end position="26"/>
    </location>
</feature>
<gene>
    <name evidence="2" type="ORF">CC86DRAFT_89521</name>
</gene>
<name>A0A6A7AIB0_9PLEO</name>
<keyword evidence="1" id="KW-0732">Signal</keyword>
<evidence type="ECO:0008006" key="4">
    <source>
        <dbReference type="Google" id="ProtNLM"/>
    </source>
</evidence>